<name>A0A2U1P1W8_ARTAN</name>
<keyword evidence="1" id="KW-1133">Transmembrane helix</keyword>
<evidence type="ECO:0000313" key="3">
    <source>
        <dbReference type="Proteomes" id="UP000245207"/>
    </source>
</evidence>
<reference evidence="2 3" key="1">
    <citation type="journal article" date="2018" name="Mol. Plant">
        <title>The genome of Artemisia annua provides insight into the evolution of Asteraceae family and artemisinin biosynthesis.</title>
        <authorList>
            <person name="Shen Q."/>
            <person name="Zhang L."/>
            <person name="Liao Z."/>
            <person name="Wang S."/>
            <person name="Yan T."/>
            <person name="Shi P."/>
            <person name="Liu M."/>
            <person name="Fu X."/>
            <person name="Pan Q."/>
            <person name="Wang Y."/>
            <person name="Lv Z."/>
            <person name="Lu X."/>
            <person name="Zhang F."/>
            <person name="Jiang W."/>
            <person name="Ma Y."/>
            <person name="Chen M."/>
            <person name="Hao X."/>
            <person name="Li L."/>
            <person name="Tang Y."/>
            <person name="Lv G."/>
            <person name="Zhou Y."/>
            <person name="Sun X."/>
            <person name="Brodelius P.E."/>
            <person name="Rose J.K.C."/>
            <person name="Tang K."/>
        </authorList>
    </citation>
    <scope>NUCLEOTIDE SEQUENCE [LARGE SCALE GENOMIC DNA]</scope>
    <source>
        <strain evidence="3">cv. Huhao1</strain>
        <tissue evidence="2">Leaf</tissue>
    </source>
</reference>
<sequence length="113" mass="13072">MKDMGVHEYRRLVCVDGVMVANPITLKPLEEWTGRLEITLKPIPKSKLCELYKPMQDPLIKNRLDILNVDKEYKPQEIQEASLPCKSRSIGMMVFAALDFTITWMINMGVWDC</sequence>
<evidence type="ECO:0000313" key="2">
    <source>
        <dbReference type="EMBL" id="PWA79717.1"/>
    </source>
</evidence>
<comment type="caution">
    <text evidence="2">The sequence shown here is derived from an EMBL/GenBank/DDBJ whole genome shotgun (WGS) entry which is preliminary data.</text>
</comment>
<accession>A0A2U1P1W8</accession>
<organism evidence="2 3">
    <name type="scientific">Artemisia annua</name>
    <name type="common">Sweet wormwood</name>
    <dbReference type="NCBI Taxonomy" id="35608"/>
    <lineage>
        <taxon>Eukaryota</taxon>
        <taxon>Viridiplantae</taxon>
        <taxon>Streptophyta</taxon>
        <taxon>Embryophyta</taxon>
        <taxon>Tracheophyta</taxon>
        <taxon>Spermatophyta</taxon>
        <taxon>Magnoliopsida</taxon>
        <taxon>eudicotyledons</taxon>
        <taxon>Gunneridae</taxon>
        <taxon>Pentapetalae</taxon>
        <taxon>asterids</taxon>
        <taxon>campanulids</taxon>
        <taxon>Asterales</taxon>
        <taxon>Asteraceae</taxon>
        <taxon>Asteroideae</taxon>
        <taxon>Anthemideae</taxon>
        <taxon>Artemisiinae</taxon>
        <taxon>Artemisia</taxon>
    </lineage>
</organism>
<dbReference type="STRING" id="35608.A0A2U1P1W8"/>
<dbReference type="Gene3D" id="2.70.98.10">
    <property type="match status" value="1"/>
</dbReference>
<gene>
    <name evidence="2" type="ORF">CTI12_AA202770</name>
</gene>
<keyword evidence="1" id="KW-0812">Transmembrane</keyword>
<dbReference type="OrthoDB" id="17415at2759"/>
<keyword evidence="3" id="KW-1185">Reference proteome</keyword>
<keyword evidence="1" id="KW-0472">Membrane</keyword>
<protein>
    <submittedName>
        <fullName evidence="2">Uncharacterized protein</fullName>
    </submittedName>
</protein>
<evidence type="ECO:0000256" key="1">
    <source>
        <dbReference type="SAM" id="Phobius"/>
    </source>
</evidence>
<dbReference type="Proteomes" id="UP000245207">
    <property type="component" value="Unassembled WGS sequence"/>
</dbReference>
<feature type="transmembrane region" description="Helical" evidence="1">
    <location>
        <begin position="90"/>
        <end position="111"/>
    </location>
</feature>
<dbReference type="GO" id="GO:0030246">
    <property type="term" value="F:carbohydrate binding"/>
    <property type="evidence" value="ECO:0007669"/>
    <property type="project" value="InterPro"/>
</dbReference>
<dbReference type="AlphaFoldDB" id="A0A2U1P1W8"/>
<dbReference type="EMBL" id="PKPP01001818">
    <property type="protein sequence ID" value="PWA79717.1"/>
    <property type="molecule type" value="Genomic_DNA"/>
</dbReference>
<dbReference type="InterPro" id="IPR014718">
    <property type="entry name" value="GH-type_carb-bd"/>
</dbReference>
<proteinExistence type="predicted"/>